<evidence type="ECO:0000313" key="2">
    <source>
        <dbReference type="EMBL" id="GGL51478.1"/>
    </source>
</evidence>
<dbReference type="Proteomes" id="UP000654670">
    <property type="component" value="Unassembled WGS sequence"/>
</dbReference>
<dbReference type="InterPro" id="IPR007436">
    <property type="entry name" value="DUF485"/>
</dbReference>
<dbReference type="PANTHER" id="PTHR38441:SF1">
    <property type="entry name" value="MEMBRANE PROTEIN"/>
    <property type="match status" value="1"/>
</dbReference>
<dbReference type="Pfam" id="PF04341">
    <property type="entry name" value="DUF485"/>
    <property type="match status" value="1"/>
</dbReference>
<evidence type="ECO:0000313" key="3">
    <source>
        <dbReference type="Proteomes" id="UP000654670"/>
    </source>
</evidence>
<keyword evidence="1" id="KW-0472">Membrane</keyword>
<keyword evidence="1" id="KW-0812">Transmembrane</keyword>
<keyword evidence="3" id="KW-1185">Reference proteome</keyword>
<dbReference type="AlphaFoldDB" id="A0A917S1W7"/>
<gene>
    <name evidence="2" type="ORF">GCM10007968_14510</name>
</gene>
<organism evidence="2 3">
    <name type="scientific">Sporolactobacillus putidus</name>
    <dbReference type="NCBI Taxonomy" id="492735"/>
    <lineage>
        <taxon>Bacteria</taxon>
        <taxon>Bacillati</taxon>
        <taxon>Bacillota</taxon>
        <taxon>Bacilli</taxon>
        <taxon>Bacillales</taxon>
        <taxon>Sporolactobacillaceae</taxon>
        <taxon>Sporolactobacillus</taxon>
    </lineage>
</organism>
<accession>A0A917S1W7</accession>
<dbReference type="EMBL" id="BMOK01000005">
    <property type="protein sequence ID" value="GGL51478.1"/>
    <property type="molecule type" value="Genomic_DNA"/>
</dbReference>
<evidence type="ECO:0000256" key="1">
    <source>
        <dbReference type="SAM" id="Phobius"/>
    </source>
</evidence>
<feature type="transmembrane region" description="Helical" evidence="1">
    <location>
        <begin position="39"/>
        <end position="61"/>
    </location>
</feature>
<reference evidence="2" key="2">
    <citation type="submission" date="2020-09" db="EMBL/GenBank/DDBJ databases">
        <authorList>
            <person name="Sun Q."/>
            <person name="Ohkuma M."/>
        </authorList>
    </citation>
    <scope>NUCLEOTIDE SEQUENCE</scope>
    <source>
        <strain evidence="2">JCM 15325</strain>
    </source>
</reference>
<name>A0A917S1W7_9BACL</name>
<comment type="caution">
    <text evidence="2">The sequence shown here is derived from an EMBL/GenBank/DDBJ whole genome shotgun (WGS) entry which is preliminary data.</text>
</comment>
<dbReference type="PANTHER" id="PTHR38441">
    <property type="entry name" value="INTEGRAL MEMBRANE PROTEIN-RELATED"/>
    <property type="match status" value="1"/>
</dbReference>
<reference evidence="2" key="1">
    <citation type="journal article" date="2014" name="Int. J. Syst. Evol. Microbiol.">
        <title>Complete genome sequence of Corynebacterium casei LMG S-19264T (=DSM 44701T), isolated from a smear-ripened cheese.</title>
        <authorList>
            <consortium name="US DOE Joint Genome Institute (JGI-PGF)"/>
            <person name="Walter F."/>
            <person name="Albersmeier A."/>
            <person name="Kalinowski J."/>
            <person name="Ruckert C."/>
        </authorList>
    </citation>
    <scope>NUCLEOTIDE SEQUENCE</scope>
    <source>
        <strain evidence="2">JCM 15325</strain>
    </source>
</reference>
<proteinExistence type="predicted"/>
<keyword evidence="1" id="KW-1133">Transmembrane helix</keyword>
<feature type="transmembrane region" description="Helical" evidence="1">
    <location>
        <begin position="73"/>
        <end position="93"/>
    </location>
</feature>
<protein>
    <submittedName>
        <fullName evidence="2">Membrane protein</fullName>
    </submittedName>
</protein>
<sequence length="116" mass="13694">MEESMYTPEKVKLENASINYTKLVQTSAFRQLLRQKRNFILPCSLFFMAFYFTLPILTAYTTVLNQPAFASMTWAWIFAFAQFVMTWALCIFYTRRASKFDRLVETIKKEAALKED</sequence>